<dbReference type="EMBL" id="VDFN01000008">
    <property type="protein sequence ID" value="MQS45583.1"/>
    <property type="molecule type" value="Genomic_DNA"/>
</dbReference>
<comment type="function">
    <text evidence="4">Transfers an acetyl group from acetyl-CoA to L-serine, forming acetyl-L-serine.</text>
</comment>
<reference evidence="5 6" key="1">
    <citation type="journal article" date="2019" name="Syst. Appl. Microbiol.">
        <title>Polyphasic characterization of two novel Lactobacillus spp. isolated from blown salami packages: Description of Lactobacillus halodurans sp. nov. and Lactobacillus salsicarnum sp. nov.</title>
        <authorList>
            <person name="Schuster J.A."/>
            <person name="Klingl A."/>
            <person name="Vogel R.F."/>
            <person name="Ehrmann M.A."/>
        </authorList>
    </citation>
    <scope>NUCLEOTIDE SEQUENCE [LARGE SCALE GENOMIC DNA]</scope>
    <source>
        <strain evidence="5 6">TMW 1.2098</strain>
    </source>
</reference>
<comment type="subcellular location">
    <subcellularLocation>
        <location evidence="4">Cytoplasm</location>
    </subcellularLocation>
</comment>
<feature type="active site" evidence="4">
    <location>
        <position position="204"/>
    </location>
</feature>
<gene>
    <name evidence="5" type="ORF">FHL03_08810</name>
</gene>
<keyword evidence="1 4" id="KW-0028">Amino-acid biosynthesis</keyword>
<feature type="active site" description="Acyl-thioester intermediate" evidence="4">
    <location>
        <position position="110"/>
    </location>
</feature>
<evidence type="ECO:0000313" key="5">
    <source>
        <dbReference type="EMBL" id="MQS45583.1"/>
    </source>
</evidence>
<dbReference type="HAMAP" id="MF_00295">
    <property type="entry name" value="MetA_acyltransf"/>
    <property type="match status" value="1"/>
</dbReference>
<accession>A0ABW9P8N5</accession>
<keyword evidence="6" id="KW-1185">Reference proteome</keyword>
<dbReference type="Pfam" id="PF04204">
    <property type="entry name" value="HTS"/>
    <property type="match status" value="1"/>
</dbReference>
<dbReference type="PIRSF" id="PIRSF000450">
    <property type="entry name" value="H_ser_succinyltr"/>
    <property type="match status" value="1"/>
</dbReference>
<feature type="active site" description="Proton acceptor" evidence="4">
    <location>
        <position position="202"/>
    </location>
</feature>
<feature type="binding site" evidence="4">
    <location>
        <position position="216"/>
    </location>
    <ligand>
        <name>substrate</name>
    </ligand>
</feature>
<keyword evidence="3 4" id="KW-0012">Acyltransferase</keyword>
<name>A0ABW9P8N5_9LACO</name>
<dbReference type="Proteomes" id="UP000436655">
    <property type="component" value="Unassembled WGS sequence"/>
</dbReference>
<keyword evidence="2 4" id="KW-0808">Transferase</keyword>
<feature type="binding site" evidence="4">
    <location>
        <position position="131"/>
    </location>
    <ligand>
        <name>substrate</name>
    </ligand>
</feature>
<comment type="caution">
    <text evidence="5">The sequence shown here is derived from an EMBL/GenBank/DDBJ whole genome shotgun (WGS) entry which is preliminary data.</text>
</comment>
<evidence type="ECO:0000256" key="1">
    <source>
        <dbReference type="ARBA" id="ARBA00022605"/>
    </source>
</evidence>
<feature type="site" description="Important for substrate specificity" evidence="4">
    <location>
        <position position="159"/>
    </location>
</feature>
<comment type="pathway">
    <text evidence="4">Amino-acid biosynthesis; L-cysteine biosynthesis; L-cysteine from L-serine: step 1/2.</text>
</comment>
<comment type="caution">
    <text evidence="4">Lacks conserved residue(s) required for the propagation of feature annotation.</text>
</comment>
<feature type="site" description="Important for acyl-CoA specificity" evidence="4">
    <location>
        <position position="79"/>
    </location>
</feature>
<dbReference type="EC" id="2.3.1.30" evidence="4"/>
<keyword evidence="4" id="KW-0963">Cytoplasm</keyword>
<comment type="similarity">
    <text evidence="4">Belongs to the MetA family.</text>
</comment>
<evidence type="ECO:0000256" key="4">
    <source>
        <dbReference type="HAMAP-Rule" id="MF_00295"/>
    </source>
</evidence>
<evidence type="ECO:0000256" key="3">
    <source>
        <dbReference type="ARBA" id="ARBA00023315"/>
    </source>
</evidence>
<evidence type="ECO:0000256" key="2">
    <source>
        <dbReference type="ARBA" id="ARBA00022679"/>
    </source>
</evidence>
<evidence type="ECO:0000313" key="6">
    <source>
        <dbReference type="Proteomes" id="UP000436655"/>
    </source>
</evidence>
<dbReference type="PANTHER" id="PTHR20919:SF0">
    <property type="entry name" value="HOMOSERINE O-SUCCINYLTRANSFERASE"/>
    <property type="match status" value="1"/>
</dbReference>
<keyword evidence="4" id="KW-0198">Cysteine biosynthesis</keyword>
<dbReference type="RefSeq" id="WP_125703711.1">
    <property type="nucleotide sequence ID" value="NZ_JBHTOO010000029.1"/>
</dbReference>
<dbReference type="InterPro" id="IPR029062">
    <property type="entry name" value="Class_I_gatase-like"/>
</dbReference>
<protein>
    <recommendedName>
        <fullName evidence="4">Serine O-acetyltransferase</fullName>
        <shortName evidence="4">SAT</shortName>
        <ecNumber evidence="4">2.3.1.30</ecNumber>
    </recommendedName>
</protein>
<dbReference type="SUPFAM" id="SSF52317">
    <property type="entry name" value="Class I glutamine amidotransferase-like"/>
    <property type="match status" value="1"/>
</dbReference>
<dbReference type="PANTHER" id="PTHR20919">
    <property type="entry name" value="HOMOSERINE O-SUCCINYLTRANSFERASE"/>
    <property type="match status" value="1"/>
</dbReference>
<proteinExistence type="inferred from homology"/>
<comment type="catalytic activity">
    <reaction evidence="4">
        <text>L-serine + acetyl-CoA = O-acetyl-L-serine + CoA</text>
        <dbReference type="Rhea" id="RHEA:24560"/>
        <dbReference type="ChEBI" id="CHEBI:33384"/>
        <dbReference type="ChEBI" id="CHEBI:57287"/>
        <dbReference type="ChEBI" id="CHEBI:57288"/>
        <dbReference type="ChEBI" id="CHEBI:58340"/>
        <dbReference type="EC" id="2.3.1.30"/>
    </reaction>
</comment>
<dbReference type="Gene3D" id="3.40.50.880">
    <property type="match status" value="1"/>
</dbReference>
<organism evidence="5 6">
    <name type="scientific">Companilactobacillus mishanensis</name>
    <dbReference type="NCBI Taxonomy" id="2486008"/>
    <lineage>
        <taxon>Bacteria</taxon>
        <taxon>Bacillati</taxon>
        <taxon>Bacillota</taxon>
        <taxon>Bacilli</taxon>
        <taxon>Lactobacillales</taxon>
        <taxon>Lactobacillaceae</taxon>
        <taxon>Companilactobacillus</taxon>
    </lineage>
</organism>
<sequence length="268" mass="31071">MTTIKIGILNLMYNKIETNENFYKSLTHEHSEIEFTYYYSATRYVDRKLDPEILDKMRPLNLNEIDQFDGFIISGSPIEKIAFSDVTYNNEINDLLDKLNKLSIPQLYVCWGAMAALNHLYGINKKILPHKAFGVFQNHILADSDLLDGISDNFPAPHARYAEMDQQQINNNPHLKINAINDKGLLFLAEAENKPQSFLFSHLEYQKNDLKKEFDREYAAHPEQNPIQPSNYYSPLTQKPVFAWEDIQAKFFGNWVEQVITAKLKVCC</sequence>
<dbReference type="InterPro" id="IPR033752">
    <property type="entry name" value="MetA_family"/>
</dbReference>